<feature type="domain" description="Glycosyltransferase subfamily 4-like N-terminal" evidence="1">
    <location>
        <begin position="15"/>
        <end position="141"/>
    </location>
</feature>
<dbReference type="Pfam" id="PF13439">
    <property type="entry name" value="Glyco_transf_4"/>
    <property type="match status" value="1"/>
</dbReference>
<reference evidence="2 3" key="1">
    <citation type="journal article" date="2015" name="Nature">
        <title>rRNA introns, odd ribosomes, and small enigmatic genomes across a large radiation of phyla.</title>
        <authorList>
            <person name="Brown C.T."/>
            <person name="Hug L.A."/>
            <person name="Thomas B.C."/>
            <person name="Sharon I."/>
            <person name="Castelle C.J."/>
            <person name="Singh A."/>
            <person name="Wilkins M.J."/>
            <person name="Williams K.H."/>
            <person name="Banfield J.F."/>
        </authorList>
    </citation>
    <scope>NUCLEOTIDE SEQUENCE [LARGE SCALE GENOMIC DNA]</scope>
</reference>
<comment type="caution">
    <text evidence="2">The sequence shown here is derived from an EMBL/GenBank/DDBJ whole genome shotgun (WGS) entry which is preliminary data.</text>
</comment>
<dbReference type="InterPro" id="IPR028098">
    <property type="entry name" value="Glyco_trans_4-like_N"/>
</dbReference>
<gene>
    <name evidence="2" type="ORF">UU65_C0001G0204</name>
</gene>
<dbReference type="AlphaFoldDB" id="A0A0G0W9W5"/>
<dbReference type="EMBL" id="LCBL01000001">
    <property type="protein sequence ID" value="KKS09799.1"/>
    <property type="molecule type" value="Genomic_DNA"/>
</dbReference>
<accession>A0A0G0W9W5</accession>
<dbReference type="Proteomes" id="UP000033869">
    <property type="component" value="Unassembled WGS sequence"/>
</dbReference>
<name>A0A0G0W9W5_UNCC2</name>
<proteinExistence type="predicted"/>
<sequence length="190" mass="21221">MNILFISPNSPFESIGGVERYLVNLMDYFENKKEFEIIVVLPTSGKSYSEKKSHLTIYFDENLNLASGLGGKKAIPNKALLFSKEIENIIKKHDIEIICAENFHLGLPPAYSLLLNMVAGLNNIPLVLRVHSFATTPLQVELISQLMWKRISCVSKSVTGDCFHKGADIDSLLTDYLGVNTTTFKDNPNI</sequence>
<evidence type="ECO:0000259" key="1">
    <source>
        <dbReference type="Pfam" id="PF13439"/>
    </source>
</evidence>
<dbReference type="Gene3D" id="3.40.50.2000">
    <property type="entry name" value="Glycogen Phosphorylase B"/>
    <property type="match status" value="1"/>
</dbReference>
<dbReference type="SUPFAM" id="SSF53756">
    <property type="entry name" value="UDP-Glycosyltransferase/glycogen phosphorylase"/>
    <property type="match status" value="1"/>
</dbReference>
<evidence type="ECO:0000313" key="2">
    <source>
        <dbReference type="EMBL" id="KKS09799.1"/>
    </source>
</evidence>
<protein>
    <recommendedName>
        <fullName evidence="1">Glycosyltransferase subfamily 4-like N-terminal domain-containing protein</fullName>
    </recommendedName>
</protein>
<evidence type="ECO:0000313" key="3">
    <source>
        <dbReference type="Proteomes" id="UP000033869"/>
    </source>
</evidence>
<organism evidence="2 3">
    <name type="scientific">candidate division CPR2 bacterium GW2011_GWC1_41_48</name>
    <dbReference type="NCBI Taxonomy" id="1618344"/>
    <lineage>
        <taxon>Bacteria</taxon>
        <taxon>Bacteria division CPR2</taxon>
    </lineage>
</organism>